<dbReference type="PRINTS" id="PR00205">
    <property type="entry name" value="CADHERIN"/>
</dbReference>
<evidence type="ECO:0000313" key="17">
    <source>
        <dbReference type="Proteomes" id="UP000288216"/>
    </source>
</evidence>
<dbReference type="EMBL" id="BFAA01000095">
    <property type="protein sequence ID" value="GCB65934.1"/>
    <property type="molecule type" value="Genomic_DNA"/>
</dbReference>
<dbReference type="InterPro" id="IPR032455">
    <property type="entry name" value="Cadherin_C"/>
</dbReference>
<dbReference type="InterPro" id="IPR013164">
    <property type="entry name" value="Cadherin_N"/>
</dbReference>
<evidence type="ECO:0000256" key="5">
    <source>
        <dbReference type="ARBA" id="ARBA00022729"/>
    </source>
</evidence>
<feature type="domain" description="Cadherin" evidence="15">
    <location>
        <begin position="128"/>
        <end position="236"/>
    </location>
</feature>
<dbReference type="PANTHER" id="PTHR24028">
    <property type="entry name" value="CADHERIN-87A"/>
    <property type="match status" value="1"/>
</dbReference>
<dbReference type="InterPro" id="IPR020894">
    <property type="entry name" value="Cadherin_CS"/>
</dbReference>
<dbReference type="FunFam" id="2.60.40.60:FF:000001">
    <property type="entry name" value="Protocadherin alpha 2"/>
    <property type="match status" value="1"/>
</dbReference>
<dbReference type="Gene3D" id="2.60.40.60">
    <property type="entry name" value="Cadherins"/>
    <property type="match status" value="6"/>
</dbReference>
<dbReference type="FunFam" id="2.60.40.60:FF:000018">
    <property type="entry name" value="Protocadherin gamma c3"/>
    <property type="match status" value="1"/>
</dbReference>
<protein>
    <recommendedName>
        <fullName evidence="15">Cadherin domain-containing protein</fullName>
    </recommendedName>
</protein>
<dbReference type="InterPro" id="IPR050174">
    <property type="entry name" value="Protocadherin/Cadherin-CA"/>
</dbReference>
<feature type="domain" description="Cadherin" evidence="15">
    <location>
        <begin position="69"/>
        <end position="127"/>
    </location>
</feature>
<evidence type="ECO:0000256" key="7">
    <source>
        <dbReference type="ARBA" id="ARBA00022837"/>
    </source>
</evidence>
<evidence type="ECO:0000256" key="2">
    <source>
        <dbReference type="ARBA" id="ARBA00004251"/>
    </source>
</evidence>
<dbReference type="FunFam" id="2.60.40.60:FF:000002">
    <property type="entry name" value="Protocadherin alpha 2"/>
    <property type="match status" value="1"/>
</dbReference>
<dbReference type="Pfam" id="PF00028">
    <property type="entry name" value="Cadherin"/>
    <property type="match status" value="5"/>
</dbReference>
<dbReference type="GO" id="GO:0005509">
    <property type="term" value="F:calcium ion binding"/>
    <property type="evidence" value="ECO:0007669"/>
    <property type="project" value="UniProtKB-UniRule"/>
</dbReference>
<organism evidence="16 17">
    <name type="scientific">Scyliorhinus torazame</name>
    <name type="common">Cloudy catshark</name>
    <name type="synonym">Catulus torazame</name>
    <dbReference type="NCBI Taxonomy" id="75743"/>
    <lineage>
        <taxon>Eukaryota</taxon>
        <taxon>Metazoa</taxon>
        <taxon>Chordata</taxon>
        <taxon>Craniata</taxon>
        <taxon>Vertebrata</taxon>
        <taxon>Chondrichthyes</taxon>
        <taxon>Elasmobranchii</taxon>
        <taxon>Galeomorphii</taxon>
        <taxon>Galeoidea</taxon>
        <taxon>Carcharhiniformes</taxon>
        <taxon>Scyliorhinidae</taxon>
        <taxon>Scyliorhinus</taxon>
    </lineage>
</organism>
<dbReference type="Pfam" id="PF16492">
    <property type="entry name" value="Cadherin_C_2"/>
    <property type="match status" value="1"/>
</dbReference>
<comment type="subcellular location">
    <subcellularLocation>
        <location evidence="2">Cell membrane</location>
        <topology evidence="2">Single-pass type I membrane protein</topology>
    </subcellularLocation>
</comment>
<evidence type="ECO:0000256" key="13">
    <source>
        <dbReference type="SAM" id="Phobius"/>
    </source>
</evidence>
<dbReference type="PROSITE" id="PS50268">
    <property type="entry name" value="CADHERIN_2"/>
    <property type="match status" value="6"/>
</dbReference>
<gene>
    <name evidence="16" type="ORF">scyTo_0000501</name>
</gene>
<evidence type="ECO:0000256" key="6">
    <source>
        <dbReference type="ARBA" id="ARBA00022737"/>
    </source>
</evidence>
<feature type="signal peptide" evidence="14">
    <location>
        <begin position="1"/>
        <end position="23"/>
    </location>
</feature>
<dbReference type="FunFam" id="2.60.40.60:FF:000004">
    <property type="entry name" value="Protocadherin 1 gamma 2"/>
    <property type="match status" value="1"/>
</dbReference>
<keyword evidence="4 13" id="KW-0812">Transmembrane</keyword>
<evidence type="ECO:0000256" key="14">
    <source>
        <dbReference type="SAM" id="SignalP"/>
    </source>
</evidence>
<keyword evidence="11" id="KW-0325">Glycoprotein</keyword>
<dbReference type="PROSITE" id="PS00232">
    <property type="entry name" value="CADHERIN_1"/>
    <property type="match status" value="3"/>
</dbReference>
<evidence type="ECO:0000313" key="16">
    <source>
        <dbReference type="EMBL" id="GCB65934.1"/>
    </source>
</evidence>
<feature type="domain" description="Cadherin" evidence="15">
    <location>
        <begin position="580"/>
        <end position="677"/>
    </location>
</feature>
<dbReference type="Pfam" id="PF08266">
    <property type="entry name" value="Cadherin_2"/>
    <property type="match status" value="1"/>
</dbReference>
<accession>A0A401NYK0</accession>
<feature type="domain" description="Cadherin" evidence="15">
    <location>
        <begin position="345"/>
        <end position="449"/>
    </location>
</feature>
<keyword evidence="5 14" id="KW-0732">Signal</keyword>
<keyword evidence="6" id="KW-0677">Repeat</keyword>
<proteinExistence type="predicted"/>
<evidence type="ECO:0000256" key="4">
    <source>
        <dbReference type="ARBA" id="ARBA00022692"/>
    </source>
</evidence>
<sequence>MANTMKSVVSFTFTLCASNLVSGQVRYSIPEELGQGAFVGNIVEDLKQNIRELSARNVQFISNDRNQYMDENEENGIVLVRERIDREHLCGQSSTCSLHFQIVLDNPVEIGRLVVTVLDINDNSPSFSKDNYYIQVNEVISPGAHYPLESAYDPDVGTNSINSYQISPNSHFGIKVQTRSDGSKMAALLLEEPLDREQQSTFHLVLMAIDGGIPHRSGTAQIIISITDANDNAPVFDHEMYRTNVLENAPEGTLVIKLNAVDLDEGTNAELTYSFTSHTLQRARELFRLDPGTGDIRVQGLLDFEENNIHELYVEAVDKGPYLMTGHTKVLVGLIDVNDNTPKLEVTSVSSTIPEDAHPGTVIAAISVRDPDIGENGQVQCEIDVNIAFKLQKTQNNNYKLVSNGVLDCETYPEYNISISCWDSGSPSLATITSILVSISDVNDNAPKFTQASYNMLVRENNQPGAFLSAVTALDPDFAQNGAMSYSFLKNQLQNVSASPYISINSESGTIYALLAFDYEQLKNFQTIVQAQDAGVPSLSSTAIVNVIILDQNDNAPVIISPLPCNSLASVRIDRQAIYPGDVITKVIATDADSGMNTRLSFQMLEASGSRLFSVSLLSGEISAVRRFNNQDAITQKVVVMVKDNGQPSLSSTTTICFSVLSNVPEKFLVQNRQPSDPENFTELYIYLIIIFGSTSFVFLATIVILVVLKCKQDRNINHYNPTCCCCYRRSNSNEAFNRRTMPKDMISYTGAHPSLPISETYLYPIHIPPESSKRDYLFLKPCDATLPLNELNVHTSSVTK</sequence>
<keyword evidence="17" id="KW-1185">Reference proteome</keyword>
<dbReference type="AlphaFoldDB" id="A0A401NYK0"/>
<feature type="domain" description="Cadherin" evidence="15">
    <location>
        <begin position="237"/>
        <end position="344"/>
    </location>
</feature>
<dbReference type="FunFam" id="2.60.40.60:FF:000006">
    <property type="entry name" value="Protocadherin alpha 2"/>
    <property type="match status" value="1"/>
</dbReference>
<evidence type="ECO:0000256" key="8">
    <source>
        <dbReference type="ARBA" id="ARBA00022889"/>
    </source>
</evidence>
<evidence type="ECO:0000256" key="12">
    <source>
        <dbReference type="PROSITE-ProRule" id="PRU00043"/>
    </source>
</evidence>
<dbReference type="GO" id="GO:0005886">
    <property type="term" value="C:plasma membrane"/>
    <property type="evidence" value="ECO:0007669"/>
    <property type="project" value="UniProtKB-SubCell"/>
</dbReference>
<evidence type="ECO:0000256" key="9">
    <source>
        <dbReference type="ARBA" id="ARBA00022989"/>
    </source>
</evidence>
<dbReference type="CDD" id="cd11304">
    <property type="entry name" value="Cadherin_repeat"/>
    <property type="match status" value="5"/>
</dbReference>
<evidence type="ECO:0000256" key="1">
    <source>
        <dbReference type="ARBA" id="ARBA00003436"/>
    </source>
</evidence>
<reference evidence="16 17" key="1">
    <citation type="journal article" date="2018" name="Nat. Ecol. Evol.">
        <title>Shark genomes provide insights into elasmobranch evolution and the origin of vertebrates.</title>
        <authorList>
            <person name="Hara Y"/>
            <person name="Yamaguchi K"/>
            <person name="Onimaru K"/>
            <person name="Kadota M"/>
            <person name="Koyanagi M"/>
            <person name="Keeley SD"/>
            <person name="Tatsumi K"/>
            <person name="Tanaka K"/>
            <person name="Motone F"/>
            <person name="Kageyama Y"/>
            <person name="Nozu R"/>
            <person name="Adachi N"/>
            <person name="Nishimura O"/>
            <person name="Nakagawa R"/>
            <person name="Tanegashima C"/>
            <person name="Kiyatake I"/>
            <person name="Matsumoto R"/>
            <person name="Murakumo K"/>
            <person name="Nishida K"/>
            <person name="Terakita A"/>
            <person name="Kuratani S"/>
            <person name="Sato K"/>
            <person name="Hyodo S Kuraku.S."/>
        </authorList>
    </citation>
    <scope>NUCLEOTIDE SEQUENCE [LARGE SCALE GENOMIC DNA]</scope>
</reference>
<dbReference type="OrthoDB" id="6252479at2759"/>
<keyword evidence="8" id="KW-0130">Cell adhesion</keyword>
<dbReference type="FunFam" id="2.60.40.60:FF:000129">
    <property type="entry name" value="protocadherin alpha-C2 isoform X1"/>
    <property type="match status" value="1"/>
</dbReference>
<dbReference type="PANTHER" id="PTHR24028:SF236">
    <property type="entry name" value="PROTOCADHERIN GAMMA-C3"/>
    <property type="match status" value="1"/>
</dbReference>
<evidence type="ECO:0000256" key="10">
    <source>
        <dbReference type="ARBA" id="ARBA00023136"/>
    </source>
</evidence>
<keyword evidence="3" id="KW-1003">Cell membrane</keyword>
<comment type="function">
    <text evidence="1">Potential calcium-dependent cell-adhesion protein. May be involved in the establishment and maintenance of specific neuronal connections in the brain.</text>
</comment>
<evidence type="ECO:0000259" key="15">
    <source>
        <dbReference type="PROSITE" id="PS50268"/>
    </source>
</evidence>
<evidence type="ECO:0000256" key="11">
    <source>
        <dbReference type="ARBA" id="ARBA00023180"/>
    </source>
</evidence>
<keyword evidence="9 13" id="KW-1133">Transmembrane helix</keyword>
<dbReference type="STRING" id="75743.A0A401NYK0"/>
<comment type="caution">
    <text evidence="16">The sequence shown here is derived from an EMBL/GenBank/DDBJ whole genome shotgun (WGS) entry which is preliminary data.</text>
</comment>
<evidence type="ECO:0000256" key="3">
    <source>
        <dbReference type="ARBA" id="ARBA00022475"/>
    </source>
</evidence>
<keyword evidence="7 12" id="KW-0106">Calcium</keyword>
<dbReference type="SMART" id="SM00112">
    <property type="entry name" value="CA"/>
    <property type="match status" value="6"/>
</dbReference>
<feature type="chain" id="PRO_5019335904" description="Cadherin domain-containing protein" evidence="14">
    <location>
        <begin position="24"/>
        <end position="801"/>
    </location>
</feature>
<name>A0A401NYK0_SCYTO</name>
<feature type="domain" description="Cadherin" evidence="15">
    <location>
        <begin position="450"/>
        <end position="559"/>
    </location>
</feature>
<dbReference type="InterPro" id="IPR015919">
    <property type="entry name" value="Cadherin-like_sf"/>
</dbReference>
<dbReference type="SUPFAM" id="SSF49313">
    <property type="entry name" value="Cadherin-like"/>
    <property type="match status" value="6"/>
</dbReference>
<keyword evidence="10 13" id="KW-0472">Membrane</keyword>
<dbReference type="Proteomes" id="UP000288216">
    <property type="component" value="Unassembled WGS sequence"/>
</dbReference>
<dbReference type="GO" id="GO:0007156">
    <property type="term" value="P:homophilic cell adhesion via plasma membrane adhesion molecules"/>
    <property type="evidence" value="ECO:0007669"/>
    <property type="project" value="InterPro"/>
</dbReference>
<dbReference type="InterPro" id="IPR002126">
    <property type="entry name" value="Cadherin-like_dom"/>
</dbReference>
<feature type="transmembrane region" description="Helical" evidence="13">
    <location>
        <begin position="684"/>
        <end position="709"/>
    </location>
</feature>